<name>A0A6I6MVQ5_9CAUL</name>
<feature type="transmembrane region" description="Helical" evidence="1">
    <location>
        <begin position="96"/>
        <end position="119"/>
    </location>
</feature>
<proteinExistence type="predicted"/>
<keyword evidence="3" id="KW-1185">Reference proteome</keyword>
<evidence type="ECO:0000313" key="2">
    <source>
        <dbReference type="EMBL" id="QGZ96494.1"/>
    </source>
</evidence>
<keyword evidence="1" id="KW-1133">Transmembrane helix</keyword>
<reference evidence="3" key="1">
    <citation type="submission" date="2019-12" db="EMBL/GenBank/DDBJ databases">
        <title>Complete genome of Terracaulis silvestris 0127_4.</title>
        <authorList>
            <person name="Vieira S."/>
            <person name="Riedel T."/>
            <person name="Sproer C."/>
            <person name="Pascual J."/>
            <person name="Boedeker C."/>
            <person name="Overmann J."/>
        </authorList>
    </citation>
    <scope>NUCLEOTIDE SEQUENCE [LARGE SCALE GENOMIC DNA]</scope>
    <source>
        <strain evidence="3">0127_4</strain>
    </source>
</reference>
<dbReference type="RefSeq" id="WP_158767277.1">
    <property type="nucleotide sequence ID" value="NZ_CP047045.1"/>
</dbReference>
<evidence type="ECO:0000256" key="1">
    <source>
        <dbReference type="SAM" id="Phobius"/>
    </source>
</evidence>
<keyword evidence="1" id="KW-0472">Membrane</keyword>
<protein>
    <submittedName>
        <fullName evidence="2">Uncharacterized protein</fullName>
    </submittedName>
</protein>
<dbReference type="AlphaFoldDB" id="A0A6I6MVQ5"/>
<dbReference type="KEGG" id="tsv:DSM104635_03354"/>
<dbReference type="PROSITE" id="PS51257">
    <property type="entry name" value="PROKAR_LIPOPROTEIN"/>
    <property type="match status" value="1"/>
</dbReference>
<sequence>MTRLALLPILLVFACIVAGAYGAIHDQISYTVAPSYYHDFKFTQFAIDPTLHNRLGASIVGWNATWWMGLLIGLPLYIAGLFIRENDEFCRQYIRAAILVVSTALLIGLAALAFAFVSIDEHHLPTWMAGRPVSDPVAFARAGTMHNYSYIGGFVGLLLALGSMIMAARKSQDPAKAIR</sequence>
<dbReference type="EMBL" id="CP047045">
    <property type="protein sequence ID" value="QGZ96494.1"/>
    <property type="molecule type" value="Genomic_DNA"/>
</dbReference>
<feature type="transmembrane region" description="Helical" evidence="1">
    <location>
        <begin position="64"/>
        <end position="84"/>
    </location>
</feature>
<evidence type="ECO:0000313" key="3">
    <source>
        <dbReference type="Proteomes" id="UP000431269"/>
    </source>
</evidence>
<organism evidence="2 3">
    <name type="scientific">Terricaulis silvestris</name>
    <dbReference type="NCBI Taxonomy" id="2686094"/>
    <lineage>
        <taxon>Bacteria</taxon>
        <taxon>Pseudomonadati</taxon>
        <taxon>Pseudomonadota</taxon>
        <taxon>Alphaproteobacteria</taxon>
        <taxon>Caulobacterales</taxon>
        <taxon>Caulobacteraceae</taxon>
        <taxon>Terricaulis</taxon>
    </lineage>
</organism>
<accession>A0A6I6MVQ5</accession>
<dbReference type="Proteomes" id="UP000431269">
    <property type="component" value="Chromosome"/>
</dbReference>
<keyword evidence="1" id="KW-0812">Transmembrane</keyword>
<gene>
    <name evidence="2" type="ORF">DSM104635_03354</name>
</gene>
<feature type="transmembrane region" description="Helical" evidence="1">
    <location>
        <begin position="148"/>
        <end position="168"/>
    </location>
</feature>